<evidence type="ECO:0000313" key="5">
    <source>
        <dbReference type="EMBL" id="OOC58976.1"/>
    </source>
</evidence>
<dbReference type="GO" id="GO:0008080">
    <property type="term" value="F:N-acetyltransferase activity"/>
    <property type="evidence" value="ECO:0007669"/>
    <property type="project" value="InterPro"/>
</dbReference>
<reference evidence="5 6" key="2">
    <citation type="submission" date="2016-12" db="EMBL/GenBank/DDBJ databases">
        <title>Genome sequencing and description of Paenibacillus sp. nov. from high altitude lake in the Indian Trans- Himalayas.</title>
        <authorList>
            <person name="Kiran S."/>
            <person name="Swarnkar M.K."/>
            <person name="Rana A."/>
            <person name="Tewari R."/>
            <person name="Gulati A."/>
        </authorList>
    </citation>
    <scope>NUCLEOTIDE SEQUENCE [LARGE SCALE GENOMIC DNA]</scope>
    <source>
        <strain evidence="5 6">IHBB 9951</strain>
    </source>
</reference>
<dbReference type="InterPro" id="IPR016181">
    <property type="entry name" value="Acyl_CoA_acyltransferase"/>
</dbReference>
<dbReference type="Gene3D" id="1.10.10.10">
    <property type="entry name" value="Winged helix-like DNA-binding domain superfamily/Winged helix DNA-binding domain"/>
    <property type="match status" value="1"/>
</dbReference>
<dbReference type="CDD" id="cd04301">
    <property type="entry name" value="NAT_SF"/>
    <property type="match status" value="1"/>
</dbReference>
<dbReference type="InterPro" id="IPR050769">
    <property type="entry name" value="NAT_camello-type"/>
</dbReference>
<evidence type="ECO:0000259" key="3">
    <source>
        <dbReference type="PROSITE" id="PS51186"/>
    </source>
</evidence>
<organism evidence="4">
    <name type="scientific">Paenibacillus ihbetae</name>
    <dbReference type="NCBI Taxonomy" id="1870820"/>
    <lineage>
        <taxon>Bacteria</taxon>
        <taxon>Bacillati</taxon>
        <taxon>Bacillota</taxon>
        <taxon>Bacilli</taxon>
        <taxon>Bacillales</taxon>
        <taxon>Paenibacillaceae</taxon>
        <taxon>Paenibacillus</taxon>
    </lineage>
</organism>
<dbReference type="AlphaFoldDB" id="A0A1B2DZB8"/>
<dbReference type="OrthoDB" id="5419426at2"/>
<evidence type="ECO:0000313" key="4">
    <source>
        <dbReference type="EMBL" id="ANY73065.1"/>
    </source>
</evidence>
<dbReference type="InterPro" id="IPR036388">
    <property type="entry name" value="WH-like_DNA-bd_sf"/>
</dbReference>
<gene>
    <name evidence="5" type="ORF">BBD40_25295</name>
    <name evidence="4" type="ORF">BBD41_10950</name>
</gene>
<dbReference type="PANTHER" id="PTHR13947:SF37">
    <property type="entry name" value="LD18367P"/>
    <property type="match status" value="1"/>
</dbReference>
<dbReference type="PROSITE" id="PS50995">
    <property type="entry name" value="HTH_MARR_2"/>
    <property type="match status" value="1"/>
</dbReference>
<dbReference type="GO" id="GO:0003700">
    <property type="term" value="F:DNA-binding transcription factor activity"/>
    <property type="evidence" value="ECO:0007669"/>
    <property type="project" value="InterPro"/>
</dbReference>
<dbReference type="Pfam" id="PF00583">
    <property type="entry name" value="Acetyltransf_1"/>
    <property type="match status" value="1"/>
</dbReference>
<dbReference type="PANTHER" id="PTHR13947">
    <property type="entry name" value="GNAT FAMILY N-ACETYLTRANSFERASE"/>
    <property type="match status" value="1"/>
</dbReference>
<dbReference type="SMART" id="SM00347">
    <property type="entry name" value="HTH_MARR"/>
    <property type="match status" value="1"/>
</dbReference>
<name>A0A1B2DZB8_9BACL</name>
<reference evidence="4" key="1">
    <citation type="submission" date="2016-08" db="EMBL/GenBank/DDBJ databases">
        <title>Complete Genome Seqeunce of Paenibacillus sp. nov. IHBB 9852 from high altitute lake of Indian trans-Himalayas.</title>
        <authorList>
            <person name="Kiran S."/>
            <person name="Swarnkar M.K."/>
            <person name="Rana A."/>
            <person name="Tewari R."/>
            <person name="Gulati A."/>
        </authorList>
    </citation>
    <scope>NUCLEOTIDE SEQUENCE [LARGE SCALE GENOMIC DNA]</scope>
    <source>
        <strain evidence="4">IHBB 9852</strain>
    </source>
</reference>
<dbReference type="Proteomes" id="UP000189059">
    <property type="component" value="Unassembled WGS sequence"/>
</dbReference>
<evidence type="ECO:0000256" key="1">
    <source>
        <dbReference type="ARBA" id="ARBA00022679"/>
    </source>
</evidence>
<dbReference type="KEGG" id="pib:BBD41_10950"/>
<dbReference type="EMBL" id="MRVI01000002">
    <property type="protein sequence ID" value="OOC58976.1"/>
    <property type="molecule type" value="Genomic_DNA"/>
</dbReference>
<dbReference type="Pfam" id="PF12802">
    <property type="entry name" value="MarR_2"/>
    <property type="match status" value="1"/>
</dbReference>
<proteinExistence type="predicted"/>
<evidence type="ECO:0000313" key="6">
    <source>
        <dbReference type="Proteomes" id="UP000189059"/>
    </source>
</evidence>
<evidence type="ECO:0000259" key="2">
    <source>
        <dbReference type="PROSITE" id="PS50995"/>
    </source>
</evidence>
<sequence length="308" mass="35664">MTDATIIQTIRRFNRFYTNVLGLLDQHLLNSDFSLSEARVLYEIQNTEHCTAKMLIDKLSIDAGYLSRILKRFDKLGLTYRVQSDKDGRSYYHYLSDQGREMLHKLDALSDEQIRRLIEGLPEHRKGLIAKSMTAIESSLSGEEDRGPGVVIRTELRPGDVGVLIHLHGWLYAEECGYNHGFEGYVCKTFHEFFQRYDREKDRFWLAEADGHIVGAIAIVGHTPDKAQLRWFILHPDFRGRGLGKTLLNEAVKFCREKGYRNVFLETTEDQKNAIRMYENVGFRKTGERPNEAWGVSHVEQVFELHLP</sequence>
<dbReference type="SUPFAM" id="SSF55729">
    <property type="entry name" value="Acyl-CoA N-acyltransferases (Nat)"/>
    <property type="match status" value="1"/>
</dbReference>
<keyword evidence="6" id="KW-1185">Reference proteome</keyword>
<dbReference type="InterPro" id="IPR000835">
    <property type="entry name" value="HTH_MarR-typ"/>
</dbReference>
<dbReference type="PROSITE" id="PS51186">
    <property type="entry name" value="GNAT"/>
    <property type="match status" value="1"/>
</dbReference>
<dbReference type="RefSeq" id="WP_077569874.1">
    <property type="nucleotide sequence ID" value="NZ_CP016809.1"/>
</dbReference>
<dbReference type="SUPFAM" id="SSF46785">
    <property type="entry name" value="Winged helix' DNA-binding domain"/>
    <property type="match status" value="1"/>
</dbReference>
<feature type="domain" description="HTH marR-type" evidence="2">
    <location>
        <begin position="3"/>
        <end position="138"/>
    </location>
</feature>
<dbReference type="InterPro" id="IPR000182">
    <property type="entry name" value="GNAT_dom"/>
</dbReference>
<feature type="domain" description="N-acetyltransferase" evidence="3">
    <location>
        <begin position="150"/>
        <end position="308"/>
    </location>
</feature>
<dbReference type="InterPro" id="IPR036390">
    <property type="entry name" value="WH_DNA-bd_sf"/>
</dbReference>
<dbReference type="Gene3D" id="3.40.630.30">
    <property type="match status" value="1"/>
</dbReference>
<keyword evidence="1" id="KW-0808">Transferase</keyword>
<accession>A0A1B2DZB8</accession>
<protein>
    <submittedName>
        <fullName evidence="4">MarR family transcriptional regulator</fullName>
    </submittedName>
</protein>
<dbReference type="EMBL" id="CP016809">
    <property type="protein sequence ID" value="ANY73065.1"/>
    <property type="molecule type" value="Genomic_DNA"/>
</dbReference>